<accession>A0A932FYZ2</accession>
<dbReference type="PANTHER" id="PTHR30548">
    <property type="entry name" value="2-HYDROXYGLUTARYL-COA DEHYDRATASE, D-COMPONENT-RELATED"/>
    <property type="match status" value="1"/>
</dbReference>
<dbReference type="Gene3D" id="1.20.1270.370">
    <property type="match status" value="1"/>
</dbReference>
<gene>
    <name evidence="2" type="ORF">HYY20_08685</name>
</gene>
<name>A0A932FYZ2_UNCTE</name>
<protein>
    <submittedName>
        <fullName evidence="2">2-hydroxyacyl-CoA dehydratase</fullName>
    </submittedName>
</protein>
<dbReference type="PANTHER" id="PTHR30548:SF1">
    <property type="entry name" value="DEHYDRATASE SUBUNIT MJ0007-RELATED"/>
    <property type="match status" value="1"/>
</dbReference>
<dbReference type="Proteomes" id="UP000769766">
    <property type="component" value="Unassembled WGS sequence"/>
</dbReference>
<organism evidence="2 3">
    <name type="scientific">Tectimicrobiota bacterium</name>
    <dbReference type="NCBI Taxonomy" id="2528274"/>
    <lineage>
        <taxon>Bacteria</taxon>
        <taxon>Pseudomonadati</taxon>
        <taxon>Nitrospinota/Tectimicrobiota group</taxon>
        <taxon>Candidatus Tectimicrobiota</taxon>
    </lineage>
</organism>
<dbReference type="Gene3D" id="3.40.50.11900">
    <property type="match status" value="1"/>
</dbReference>
<dbReference type="AlphaFoldDB" id="A0A932FYZ2"/>
<reference evidence="2" key="1">
    <citation type="submission" date="2020-07" db="EMBL/GenBank/DDBJ databases">
        <title>Huge and variable diversity of episymbiotic CPR bacteria and DPANN archaea in groundwater ecosystems.</title>
        <authorList>
            <person name="He C.Y."/>
            <person name="Keren R."/>
            <person name="Whittaker M."/>
            <person name="Farag I.F."/>
            <person name="Doudna J."/>
            <person name="Cate J.H.D."/>
            <person name="Banfield J.F."/>
        </authorList>
    </citation>
    <scope>NUCLEOTIDE SEQUENCE</scope>
    <source>
        <strain evidence="2">NC_groundwater_672_Ag_B-0.1um_62_36</strain>
    </source>
</reference>
<evidence type="ECO:0000313" key="3">
    <source>
        <dbReference type="Proteomes" id="UP000769766"/>
    </source>
</evidence>
<comment type="caution">
    <text evidence="2">The sequence shown here is derived from an EMBL/GenBank/DDBJ whole genome shotgun (WGS) entry which is preliminary data.</text>
</comment>
<evidence type="ECO:0000256" key="1">
    <source>
        <dbReference type="ARBA" id="ARBA00005806"/>
    </source>
</evidence>
<sequence length="395" mass="44580">MTGSTSKLDAIFQEVDAALRGEAIAHWKGMGKKVVGWLCTYTPEEILYAAGMLPIRIRGNPSGGSLGDTYLQSNMCPYARSCIGEAVEGHYGFLDGLVAVHTCDAICKLYDVWRIYAKSPASFILDHPHKASSLSDRYHRKQLEKFLRAVEEWAGRPVTEAALEEAMTVYRENRALLRRLYHYRRWDFPPLRGSEILRILEAGTQMPKEEHNRLLRQLLEVLESRPAEAAKEGPQAVGRGPRLVISGSLLEGPELLQIIEESGGVVVSDDLCTGTRYFWDEIPPEGRSAGEESGRDRQLAALNRYYMDKIPCACMHLEDRRLQHLLRMVKEFDAQGVILYGLIFCDTFGYDFVEHRKQLEEAGIPVLQLETDYSSQALGQLKTRIQAFLEMIGRG</sequence>
<dbReference type="Gene3D" id="3.40.50.11890">
    <property type="match status" value="1"/>
</dbReference>
<dbReference type="Pfam" id="PF06050">
    <property type="entry name" value="HGD-D"/>
    <property type="match status" value="1"/>
</dbReference>
<proteinExistence type="inferred from homology"/>
<dbReference type="InterPro" id="IPR010327">
    <property type="entry name" value="FldB/FldC_alpha/beta"/>
</dbReference>
<comment type="similarity">
    <text evidence="1">Belongs to the FldB/FldC dehydratase alpha/beta subunit family.</text>
</comment>
<dbReference type="EMBL" id="JACPRF010000264">
    <property type="protein sequence ID" value="MBI2876944.1"/>
    <property type="molecule type" value="Genomic_DNA"/>
</dbReference>
<evidence type="ECO:0000313" key="2">
    <source>
        <dbReference type="EMBL" id="MBI2876944.1"/>
    </source>
</evidence>